<dbReference type="Proteomes" id="UP000695264">
    <property type="component" value="Unassembled WGS sequence"/>
</dbReference>
<gene>
    <name evidence="2" type="ORF">HCK00_11750</name>
</gene>
<feature type="chain" id="PRO_5046207031" evidence="1">
    <location>
        <begin position="22"/>
        <end position="121"/>
    </location>
</feature>
<name>A0ABX1BTZ6_9ACTN</name>
<keyword evidence="3" id="KW-1185">Reference proteome</keyword>
<protein>
    <submittedName>
        <fullName evidence="2">Uncharacterized protein</fullName>
    </submittedName>
</protein>
<sequence>MVAALLAGLLVGGGAVGAAWALNGDTPDAGGGTASDARGACGALAGLDESRLSTEGAAGERAMYRFAGAFDLANAAAAGDAAYEPLAEAVGRARNRHAQVFEVDAEVKKELAKARDICAGL</sequence>
<proteinExistence type="predicted"/>
<dbReference type="EMBL" id="JAATEN010000007">
    <property type="protein sequence ID" value="NJQ01187.1"/>
    <property type="molecule type" value="Genomic_DNA"/>
</dbReference>
<evidence type="ECO:0000313" key="3">
    <source>
        <dbReference type="Proteomes" id="UP000695264"/>
    </source>
</evidence>
<feature type="signal peptide" evidence="1">
    <location>
        <begin position="1"/>
        <end position="21"/>
    </location>
</feature>
<evidence type="ECO:0000313" key="2">
    <source>
        <dbReference type="EMBL" id="NJQ01187.1"/>
    </source>
</evidence>
<reference evidence="2 3" key="1">
    <citation type="submission" date="2020-03" db="EMBL/GenBank/DDBJ databases">
        <title>WGS of actinomycetes isolated from Thailand.</title>
        <authorList>
            <person name="Thawai C."/>
        </authorList>
    </citation>
    <scope>NUCLEOTIDE SEQUENCE [LARGE SCALE GENOMIC DNA]</scope>
    <source>
        <strain evidence="2 3">PLAI 1-29</strain>
    </source>
</reference>
<evidence type="ECO:0000256" key="1">
    <source>
        <dbReference type="SAM" id="SignalP"/>
    </source>
</evidence>
<comment type="caution">
    <text evidence="2">The sequence shown here is derived from an EMBL/GenBank/DDBJ whole genome shotgun (WGS) entry which is preliminary data.</text>
</comment>
<organism evidence="2 3">
    <name type="scientific">Streptomyces zingiberis</name>
    <dbReference type="NCBI Taxonomy" id="2053010"/>
    <lineage>
        <taxon>Bacteria</taxon>
        <taxon>Bacillati</taxon>
        <taxon>Actinomycetota</taxon>
        <taxon>Actinomycetes</taxon>
        <taxon>Kitasatosporales</taxon>
        <taxon>Streptomycetaceae</taxon>
        <taxon>Streptomyces</taxon>
    </lineage>
</organism>
<accession>A0ABX1BTZ6</accession>
<keyword evidence="1" id="KW-0732">Signal</keyword>